<dbReference type="Pfam" id="PF07690">
    <property type="entry name" value="MFS_1"/>
    <property type="match status" value="1"/>
</dbReference>
<feature type="transmembrane region" description="Helical" evidence="6">
    <location>
        <begin position="135"/>
        <end position="153"/>
    </location>
</feature>
<name>A0A3E2GRX4_SCYLI</name>
<feature type="compositionally biased region" description="Polar residues" evidence="5">
    <location>
        <begin position="1"/>
        <end position="10"/>
    </location>
</feature>
<feature type="non-terminal residue" evidence="8">
    <location>
        <position position="508"/>
    </location>
</feature>
<sequence>MTRSSSQQDPGVSDEEKLSRILSSDKNMTDGFTPDEEEKRGPVRSGPVDWDGPNDPGNPRNFSTPKKVFITANLAVLVSIVTFASSVLSPATASLAKEFAISKEVSILVTSLFVLGFAWGPMLFGPASEVLGRKYPLSVGIFLFAIFTIPVAVARNVATILVCRFLGGVFGVASLAIAGGALADIWEPLSRGIAVAGFASATFLGPVLGPLVGGFVTKSHLGWRWTQWLTLIFALFSLLVFLLGVSETYGPVILARRAKKMQDRSQDPAFHEEAEEKRINLRNLARMYVLKPWIMLVQEPILALITLHMGFIYGFFYLSFEAYPITFEQQRGWNLGVGALPFLGTTVGVLIGVVIIIVHTKTRMQRKLKMHGGDIPEERLVPMMLGSILMPTGMFWFAWTSSPDITWVPQVISSAFIGCGILLVFLQGLNYIIDVYKVAANSAISINAMFRGILGAAFPLFAPYMFSNLDVPWAMSLLGFLCIAFVPVPFLFYIFGARIRKWSKFTAY</sequence>
<dbReference type="InterPro" id="IPR036259">
    <property type="entry name" value="MFS_trans_sf"/>
</dbReference>
<dbReference type="AlphaFoldDB" id="A0A3E2GRX4"/>
<organism evidence="8 9">
    <name type="scientific">Scytalidium lignicola</name>
    <name type="common">Hyphomycete</name>
    <dbReference type="NCBI Taxonomy" id="5539"/>
    <lineage>
        <taxon>Eukaryota</taxon>
        <taxon>Fungi</taxon>
        <taxon>Dikarya</taxon>
        <taxon>Ascomycota</taxon>
        <taxon>Pezizomycotina</taxon>
        <taxon>Leotiomycetes</taxon>
        <taxon>Leotiomycetes incertae sedis</taxon>
        <taxon>Scytalidium</taxon>
    </lineage>
</organism>
<dbReference type="SUPFAM" id="SSF103473">
    <property type="entry name" value="MFS general substrate transporter"/>
    <property type="match status" value="1"/>
</dbReference>
<evidence type="ECO:0000256" key="4">
    <source>
        <dbReference type="ARBA" id="ARBA00023136"/>
    </source>
</evidence>
<evidence type="ECO:0000313" key="8">
    <source>
        <dbReference type="EMBL" id="RFU23826.1"/>
    </source>
</evidence>
<dbReference type="STRING" id="5539.A0A3E2GRX4"/>
<dbReference type="InterPro" id="IPR011701">
    <property type="entry name" value="MFS"/>
</dbReference>
<feature type="transmembrane region" description="Helical" evidence="6">
    <location>
        <begin position="193"/>
        <end position="216"/>
    </location>
</feature>
<feature type="transmembrane region" description="Helical" evidence="6">
    <location>
        <begin position="301"/>
        <end position="320"/>
    </location>
</feature>
<dbReference type="GO" id="GO:0022857">
    <property type="term" value="F:transmembrane transporter activity"/>
    <property type="evidence" value="ECO:0007669"/>
    <property type="project" value="InterPro"/>
</dbReference>
<reference evidence="8 9" key="1">
    <citation type="submission" date="2018-05" db="EMBL/GenBank/DDBJ databases">
        <title>Draft genome sequence of Scytalidium lignicola DSM 105466, a ubiquitous saprotrophic fungus.</title>
        <authorList>
            <person name="Buettner E."/>
            <person name="Gebauer A.M."/>
            <person name="Hofrichter M."/>
            <person name="Liers C."/>
            <person name="Kellner H."/>
        </authorList>
    </citation>
    <scope>NUCLEOTIDE SEQUENCE [LARGE SCALE GENOMIC DNA]</scope>
    <source>
        <strain evidence="8 9">DSM 105466</strain>
    </source>
</reference>
<dbReference type="Proteomes" id="UP000258309">
    <property type="component" value="Unassembled WGS sequence"/>
</dbReference>
<keyword evidence="3 6" id="KW-1133">Transmembrane helix</keyword>
<protein>
    <recommendedName>
        <fullName evidence="7">Major facilitator superfamily (MFS) profile domain-containing protein</fullName>
    </recommendedName>
</protein>
<comment type="subcellular location">
    <subcellularLocation>
        <location evidence="1">Membrane</location>
        <topology evidence="1">Multi-pass membrane protein</topology>
    </subcellularLocation>
</comment>
<accession>A0A3E2GRX4</accession>
<gene>
    <name evidence="8" type="ORF">B7463_g12514</name>
</gene>
<dbReference type="InterPro" id="IPR020846">
    <property type="entry name" value="MFS_dom"/>
</dbReference>
<keyword evidence="4 6" id="KW-0472">Membrane</keyword>
<feature type="transmembrane region" description="Helical" evidence="6">
    <location>
        <begin position="405"/>
        <end position="426"/>
    </location>
</feature>
<dbReference type="GO" id="GO:0005886">
    <property type="term" value="C:plasma membrane"/>
    <property type="evidence" value="ECO:0007669"/>
    <property type="project" value="TreeGrafter"/>
</dbReference>
<evidence type="ECO:0000256" key="3">
    <source>
        <dbReference type="ARBA" id="ARBA00022989"/>
    </source>
</evidence>
<feature type="transmembrane region" description="Helical" evidence="6">
    <location>
        <begin position="438"/>
        <end position="461"/>
    </location>
</feature>
<comment type="caution">
    <text evidence="8">The sequence shown here is derived from an EMBL/GenBank/DDBJ whole genome shotgun (WGS) entry which is preliminary data.</text>
</comment>
<dbReference type="CDD" id="cd17323">
    <property type="entry name" value="MFS_Tpo1_MDR_like"/>
    <property type="match status" value="1"/>
</dbReference>
<feature type="transmembrane region" description="Helical" evidence="6">
    <location>
        <begin position="105"/>
        <end position="123"/>
    </location>
</feature>
<evidence type="ECO:0000256" key="2">
    <source>
        <dbReference type="ARBA" id="ARBA00022692"/>
    </source>
</evidence>
<proteinExistence type="predicted"/>
<dbReference type="EMBL" id="NCSJ02000593">
    <property type="protein sequence ID" value="RFU23826.1"/>
    <property type="molecule type" value="Genomic_DNA"/>
</dbReference>
<feature type="transmembrane region" description="Helical" evidence="6">
    <location>
        <begin position="165"/>
        <end position="186"/>
    </location>
</feature>
<feature type="transmembrane region" description="Helical" evidence="6">
    <location>
        <begin position="340"/>
        <end position="359"/>
    </location>
</feature>
<evidence type="ECO:0000256" key="6">
    <source>
        <dbReference type="SAM" id="Phobius"/>
    </source>
</evidence>
<feature type="region of interest" description="Disordered" evidence="5">
    <location>
        <begin position="1"/>
        <end position="62"/>
    </location>
</feature>
<dbReference type="PANTHER" id="PTHR23502:SF47">
    <property type="entry name" value="MAJOR FACILITATOR SUPERFAMILY (MFS) PROFILE DOMAIN-CONTAINING PROTEIN-RELATED"/>
    <property type="match status" value="1"/>
</dbReference>
<evidence type="ECO:0000256" key="5">
    <source>
        <dbReference type="SAM" id="MobiDB-lite"/>
    </source>
</evidence>
<dbReference type="OMA" id="VHTKTRM"/>
<feature type="transmembrane region" description="Helical" evidence="6">
    <location>
        <begin position="228"/>
        <end position="254"/>
    </location>
</feature>
<dbReference type="Gene3D" id="1.20.1250.20">
    <property type="entry name" value="MFS general substrate transporter like domains"/>
    <property type="match status" value="1"/>
</dbReference>
<dbReference type="PANTHER" id="PTHR23502">
    <property type="entry name" value="MAJOR FACILITATOR SUPERFAMILY"/>
    <property type="match status" value="1"/>
</dbReference>
<evidence type="ECO:0000313" key="9">
    <source>
        <dbReference type="Proteomes" id="UP000258309"/>
    </source>
</evidence>
<feature type="transmembrane region" description="Helical" evidence="6">
    <location>
        <begin position="473"/>
        <end position="495"/>
    </location>
</feature>
<feature type="domain" description="Major facilitator superfamily (MFS) profile" evidence="7">
    <location>
        <begin position="70"/>
        <end position="501"/>
    </location>
</feature>
<dbReference type="PROSITE" id="PS50850">
    <property type="entry name" value="MFS"/>
    <property type="match status" value="1"/>
</dbReference>
<feature type="transmembrane region" description="Helical" evidence="6">
    <location>
        <begin position="68"/>
        <end position="93"/>
    </location>
</feature>
<feature type="non-terminal residue" evidence="8">
    <location>
        <position position="1"/>
    </location>
</feature>
<dbReference type="FunFam" id="1.20.1250.20:FF:000011">
    <property type="entry name" value="MFS multidrug transporter, putative"/>
    <property type="match status" value="1"/>
</dbReference>
<feature type="transmembrane region" description="Helical" evidence="6">
    <location>
        <begin position="380"/>
        <end position="399"/>
    </location>
</feature>
<keyword evidence="9" id="KW-1185">Reference proteome</keyword>
<evidence type="ECO:0000256" key="1">
    <source>
        <dbReference type="ARBA" id="ARBA00004141"/>
    </source>
</evidence>
<evidence type="ECO:0000259" key="7">
    <source>
        <dbReference type="PROSITE" id="PS50850"/>
    </source>
</evidence>
<dbReference type="OrthoDB" id="446368at2759"/>
<keyword evidence="2 6" id="KW-0812">Transmembrane</keyword>